<dbReference type="InterPro" id="IPR009057">
    <property type="entry name" value="Homeodomain-like_sf"/>
</dbReference>
<dbReference type="SUPFAM" id="SSF46689">
    <property type="entry name" value="Homeodomain-like"/>
    <property type="match status" value="1"/>
</dbReference>
<gene>
    <name evidence="5" type="ORF">ACFPTO_19085</name>
</gene>
<evidence type="ECO:0000313" key="6">
    <source>
        <dbReference type="Proteomes" id="UP001596103"/>
    </source>
</evidence>
<dbReference type="PANTHER" id="PTHR47894:SF1">
    <property type="entry name" value="HTH-TYPE TRANSCRIPTIONAL REGULATOR VQSM"/>
    <property type="match status" value="1"/>
</dbReference>
<dbReference type="InterPro" id="IPR018060">
    <property type="entry name" value="HTH_AraC"/>
</dbReference>
<dbReference type="EMBL" id="JBHSMP010000025">
    <property type="protein sequence ID" value="MFC5430885.1"/>
    <property type="molecule type" value="Genomic_DNA"/>
</dbReference>
<feature type="domain" description="HTH araC/xylS-type" evidence="4">
    <location>
        <begin position="231"/>
        <end position="328"/>
    </location>
</feature>
<dbReference type="Pfam" id="PF12833">
    <property type="entry name" value="HTH_18"/>
    <property type="match status" value="1"/>
</dbReference>
<accession>A0ABW0JDA0</accession>
<keyword evidence="6" id="KW-1185">Reference proteome</keyword>
<evidence type="ECO:0000313" key="5">
    <source>
        <dbReference type="EMBL" id="MFC5430885.1"/>
    </source>
</evidence>
<reference evidence="6" key="1">
    <citation type="journal article" date="2019" name="Int. J. Syst. Evol. Microbiol.">
        <title>The Global Catalogue of Microorganisms (GCM) 10K type strain sequencing project: providing services to taxonomists for standard genome sequencing and annotation.</title>
        <authorList>
            <consortium name="The Broad Institute Genomics Platform"/>
            <consortium name="The Broad Institute Genome Sequencing Center for Infectious Disease"/>
            <person name="Wu L."/>
            <person name="Ma J."/>
        </authorList>
    </citation>
    <scope>NUCLEOTIDE SEQUENCE [LARGE SCALE GENOMIC DNA]</scope>
    <source>
        <strain evidence="6">CCUG 56042</strain>
    </source>
</reference>
<dbReference type="Gene3D" id="1.10.10.60">
    <property type="entry name" value="Homeodomain-like"/>
    <property type="match status" value="1"/>
</dbReference>
<evidence type="ECO:0000256" key="3">
    <source>
        <dbReference type="ARBA" id="ARBA00023163"/>
    </source>
</evidence>
<dbReference type="Pfam" id="PF12625">
    <property type="entry name" value="Arabinose_bd"/>
    <property type="match status" value="1"/>
</dbReference>
<keyword evidence="3" id="KW-0804">Transcription</keyword>
<dbReference type="PRINTS" id="PR00032">
    <property type="entry name" value="HTHARAC"/>
</dbReference>
<sequence length="331" mass="37096">MTIPVAFLLGLLSGLKARGKGYDDLLAEAGIPLALLEHPGARITAQQYAQVFRGAIERFGDEGLGFFSRPLKLGSFALLTRSALGARTLENTIQRMSHVFWLLQDDVALELHREADSACLVFRFSSPQVAEQTFLHALLLRVFWRLLAWLAGGRMPATRFDFPFARPPYAGNYSKAFPADISFEQPQTAFWFDATWLQRPVRREETALRHFLADAQANIILPRRSDDVVSARVRSYLHICQPVWPDLATTAESLHVSVATLQRKLAQEGTSFQLLKDDLRRDTAIVRLNTSSVSLAELARELGFTDSAAFQRAFKSWTGTAPGTYRRGKQD</sequence>
<dbReference type="PROSITE" id="PS01124">
    <property type="entry name" value="HTH_ARAC_FAMILY_2"/>
    <property type="match status" value="1"/>
</dbReference>
<dbReference type="RefSeq" id="WP_377713707.1">
    <property type="nucleotide sequence ID" value="NZ_JBHSMP010000025.1"/>
</dbReference>
<evidence type="ECO:0000256" key="2">
    <source>
        <dbReference type="ARBA" id="ARBA00023125"/>
    </source>
</evidence>
<evidence type="ECO:0000256" key="1">
    <source>
        <dbReference type="ARBA" id="ARBA00023015"/>
    </source>
</evidence>
<dbReference type="PANTHER" id="PTHR47894">
    <property type="entry name" value="HTH-TYPE TRANSCRIPTIONAL REGULATOR GADX"/>
    <property type="match status" value="1"/>
</dbReference>
<keyword evidence="1" id="KW-0805">Transcription regulation</keyword>
<dbReference type="Proteomes" id="UP001596103">
    <property type="component" value="Unassembled WGS sequence"/>
</dbReference>
<dbReference type="SMART" id="SM00342">
    <property type="entry name" value="HTH_ARAC"/>
    <property type="match status" value="1"/>
</dbReference>
<comment type="caution">
    <text evidence="5">The sequence shown here is derived from an EMBL/GenBank/DDBJ whole genome shotgun (WGS) entry which is preliminary data.</text>
</comment>
<proteinExistence type="predicted"/>
<organism evidence="5 6">
    <name type="scientific">Paraburkholderia denitrificans</name>
    <dbReference type="NCBI Taxonomy" id="694025"/>
    <lineage>
        <taxon>Bacteria</taxon>
        <taxon>Pseudomonadati</taxon>
        <taxon>Pseudomonadota</taxon>
        <taxon>Betaproteobacteria</taxon>
        <taxon>Burkholderiales</taxon>
        <taxon>Burkholderiaceae</taxon>
        <taxon>Paraburkholderia</taxon>
    </lineage>
</organism>
<protein>
    <submittedName>
        <fullName evidence="5">AraC family transcriptional regulator</fullName>
    </submittedName>
</protein>
<name>A0ABW0JDA0_9BURK</name>
<evidence type="ECO:0000259" key="4">
    <source>
        <dbReference type="PROSITE" id="PS01124"/>
    </source>
</evidence>
<dbReference type="InterPro" id="IPR020449">
    <property type="entry name" value="Tscrpt_reg_AraC-type_HTH"/>
</dbReference>
<dbReference type="InterPro" id="IPR032687">
    <property type="entry name" value="AraC-type_N"/>
</dbReference>
<keyword evidence="2" id="KW-0238">DNA-binding</keyword>